<evidence type="ECO:0000313" key="2">
    <source>
        <dbReference type="Proteomes" id="UP001501627"/>
    </source>
</evidence>
<dbReference type="Proteomes" id="UP001501627">
    <property type="component" value="Unassembled WGS sequence"/>
</dbReference>
<dbReference type="RefSeq" id="WP_344869787.1">
    <property type="nucleotide sequence ID" value="NZ_BAABBP010000026.1"/>
</dbReference>
<keyword evidence="2" id="KW-1185">Reference proteome</keyword>
<sequence>MNHLSLDAAVTLTGLSRSTLQRRVRDGALAASTREGDNRVLLALPAVLALSDLRLDAEDLRQLLAADAGDAAAQADVGALLYVAGRTGAALYWLHKAAAQDNAEAMHWLATACAAGEAGAGLGAGGGGGEDVAQQNAQALTWLALGHPIARPQLKALVQAGIDGAPAPER</sequence>
<dbReference type="Gene3D" id="1.25.40.10">
    <property type="entry name" value="Tetratricopeptide repeat domain"/>
    <property type="match status" value="1"/>
</dbReference>
<proteinExistence type="predicted"/>
<evidence type="ECO:0008006" key="3">
    <source>
        <dbReference type="Google" id="ProtNLM"/>
    </source>
</evidence>
<accession>A0ABP7RQP5</accession>
<evidence type="ECO:0000313" key="1">
    <source>
        <dbReference type="EMBL" id="GAA4000925.1"/>
    </source>
</evidence>
<name>A0ABP7RQP5_9BURK</name>
<protein>
    <recommendedName>
        <fullName evidence="3">Sel1 repeat family protein</fullName>
    </recommendedName>
</protein>
<organism evidence="1 2">
    <name type="scientific">Comamonas faecalis</name>
    <dbReference type="NCBI Taxonomy" id="1387849"/>
    <lineage>
        <taxon>Bacteria</taxon>
        <taxon>Pseudomonadati</taxon>
        <taxon>Pseudomonadota</taxon>
        <taxon>Betaproteobacteria</taxon>
        <taxon>Burkholderiales</taxon>
        <taxon>Comamonadaceae</taxon>
        <taxon>Comamonas</taxon>
    </lineage>
</organism>
<comment type="caution">
    <text evidence="1">The sequence shown here is derived from an EMBL/GenBank/DDBJ whole genome shotgun (WGS) entry which is preliminary data.</text>
</comment>
<dbReference type="SUPFAM" id="SSF81901">
    <property type="entry name" value="HCP-like"/>
    <property type="match status" value="1"/>
</dbReference>
<dbReference type="InterPro" id="IPR011990">
    <property type="entry name" value="TPR-like_helical_dom_sf"/>
</dbReference>
<reference evidence="2" key="1">
    <citation type="journal article" date="2019" name="Int. J. Syst. Evol. Microbiol.">
        <title>The Global Catalogue of Microorganisms (GCM) 10K type strain sequencing project: providing services to taxonomists for standard genome sequencing and annotation.</title>
        <authorList>
            <consortium name="The Broad Institute Genomics Platform"/>
            <consortium name="The Broad Institute Genome Sequencing Center for Infectious Disease"/>
            <person name="Wu L."/>
            <person name="Ma J."/>
        </authorList>
    </citation>
    <scope>NUCLEOTIDE SEQUENCE [LARGE SCALE GENOMIC DNA]</scope>
    <source>
        <strain evidence="2">JCM 17561</strain>
    </source>
</reference>
<dbReference type="EMBL" id="BAABBP010000026">
    <property type="protein sequence ID" value="GAA4000925.1"/>
    <property type="molecule type" value="Genomic_DNA"/>
</dbReference>
<gene>
    <name evidence="1" type="ORF">GCM10022279_26060</name>
</gene>